<dbReference type="Proteomes" id="UP001642405">
    <property type="component" value="Unassembled WGS sequence"/>
</dbReference>
<dbReference type="CDD" id="cd03766">
    <property type="entry name" value="Gn_AT_II_novel"/>
    <property type="match status" value="1"/>
</dbReference>
<evidence type="ECO:0000256" key="2">
    <source>
        <dbReference type="ARBA" id="ARBA00022888"/>
    </source>
</evidence>
<reference evidence="6 7" key="1">
    <citation type="submission" date="2024-01" db="EMBL/GenBank/DDBJ databases">
        <authorList>
            <person name="Allen C."/>
            <person name="Tagirdzhanova G."/>
        </authorList>
    </citation>
    <scope>NUCLEOTIDE SEQUENCE [LARGE SCALE GENOMIC DNA]</scope>
</reference>
<dbReference type="SUPFAM" id="SSF52402">
    <property type="entry name" value="Adenine nucleotide alpha hydrolases-like"/>
    <property type="match status" value="1"/>
</dbReference>
<name>A0ABP0CR42_9PEZI</name>
<dbReference type="InterPro" id="IPR051857">
    <property type="entry name" value="Asn_synthetase_domain"/>
</dbReference>
<gene>
    <name evidence="6" type="ORF">SCUCBS95973_008792</name>
</gene>
<feature type="compositionally biased region" description="Basic residues" evidence="4">
    <location>
        <begin position="561"/>
        <end position="577"/>
    </location>
</feature>
<protein>
    <recommendedName>
        <fullName evidence="5">Glutamine amidotransferase type-2 domain-containing protein</fullName>
    </recommendedName>
</protein>
<dbReference type="Pfam" id="PF00733">
    <property type="entry name" value="Asn_synthase"/>
    <property type="match status" value="2"/>
</dbReference>
<comment type="caution">
    <text evidence="6">The sequence shown here is derived from an EMBL/GenBank/DDBJ whole genome shotgun (WGS) entry which is preliminary data.</text>
</comment>
<dbReference type="InterPro" id="IPR017932">
    <property type="entry name" value="GATase_2_dom"/>
</dbReference>
<evidence type="ECO:0000256" key="4">
    <source>
        <dbReference type="SAM" id="MobiDB-lite"/>
    </source>
</evidence>
<evidence type="ECO:0000256" key="3">
    <source>
        <dbReference type="ARBA" id="ARBA00022962"/>
    </source>
</evidence>
<sequence>MCGIHVVIEAVKARDNDPKSNGLDTLSPALRSRLVRRGPDHLGQVDAISRPRKDFVPQVRLRFTSTVLALRGDGLTQQPFVQTDSASPAGAQRVLCWNGEVWRVDGAAASIDGNDGKLLFQKLKATYDPLLVLRAVEGPFAFVYYDGPGGRLYYGRDRLGRRSLLQKWSQDGQLTLSSVSDVRDVSDVSDVIDNGQGKFSQWMEVEADGIYVVDLQSEFRDLPWTASRHNWSDAFAGNGGDVVSGLGRFNMASDPDSDGGDCGPLSVESPSVQQLADQLAASLRLRVLHVPRPPQMTTADASLSEKRDTRVAVLFSGGLDCTVLARMAHDVLPADQGIDLINVAFENPRVKAHLAEGADVYEACPDRITGRASLAALQTACHDRAWRFLAVNVPHTEFVAHRPTVVALMHPHNTEMDLSIASALYFASRGHTDTEETPARVLLSGLGADELFGGYGRHAVAYKKGADDSKGGTKKGGYATLARELHLDVVRLGHRNLGRDDRVLAHWGREVRFPFLDEQLVRWAISLPAWAKCDFANTSDDAASDSEKTGAKTGAKTRANQTRHKNGRRSNREKKGNRREIEPAKRVLRLLALQLGLTSVAHEKKRAIQFGARTAKMESGRVKGTVRVV</sequence>
<feature type="region of interest" description="Disordered" evidence="4">
    <location>
        <begin position="539"/>
        <end position="581"/>
    </location>
</feature>
<dbReference type="InterPro" id="IPR014729">
    <property type="entry name" value="Rossmann-like_a/b/a_fold"/>
</dbReference>
<evidence type="ECO:0000313" key="6">
    <source>
        <dbReference type="EMBL" id="CAK7234015.1"/>
    </source>
</evidence>
<evidence type="ECO:0000259" key="5">
    <source>
        <dbReference type="PROSITE" id="PS51278"/>
    </source>
</evidence>
<dbReference type="PANTHER" id="PTHR45937">
    <property type="entry name" value="ASPARAGINE SYNTHETASE DOMAIN-CONTAINING PROTEIN 1"/>
    <property type="match status" value="1"/>
</dbReference>
<keyword evidence="1" id="KW-0028">Amino-acid biosynthesis</keyword>
<keyword evidence="3" id="KW-0315">Glutamine amidotransferase</keyword>
<feature type="domain" description="Glutamine amidotransferase type-2" evidence="5">
    <location>
        <begin position="2"/>
        <end position="216"/>
    </location>
</feature>
<accession>A0ABP0CR42</accession>
<dbReference type="PANTHER" id="PTHR45937:SF1">
    <property type="entry name" value="ASPARAGINE SYNTHETASE DOMAIN-CONTAINING PROTEIN 1"/>
    <property type="match status" value="1"/>
</dbReference>
<keyword evidence="2" id="KW-0061">Asparagine biosynthesis</keyword>
<dbReference type="CDD" id="cd01991">
    <property type="entry name" value="Asn_synthase_B_C"/>
    <property type="match status" value="1"/>
</dbReference>
<evidence type="ECO:0000313" key="7">
    <source>
        <dbReference type="Proteomes" id="UP001642405"/>
    </source>
</evidence>
<dbReference type="InterPro" id="IPR001962">
    <property type="entry name" value="Asn_synthase"/>
</dbReference>
<organism evidence="6 7">
    <name type="scientific">Sporothrix curviconia</name>
    <dbReference type="NCBI Taxonomy" id="1260050"/>
    <lineage>
        <taxon>Eukaryota</taxon>
        <taxon>Fungi</taxon>
        <taxon>Dikarya</taxon>
        <taxon>Ascomycota</taxon>
        <taxon>Pezizomycotina</taxon>
        <taxon>Sordariomycetes</taxon>
        <taxon>Sordariomycetidae</taxon>
        <taxon>Ophiostomatales</taxon>
        <taxon>Ophiostomataceae</taxon>
        <taxon>Sporothrix</taxon>
    </lineage>
</organism>
<dbReference type="InterPro" id="IPR029055">
    <property type="entry name" value="Ntn_hydrolases_N"/>
</dbReference>
<feature type="region of interest" description="Disordered" evidence="4">
    <location>
        <begin position="249"/>
        <end position="268"/>
    </location>
</feature>
<dbReference type="PROSITE" id="PS51278">
    <property type="entry name" value="GATASE_TYPE_2"/>
    <property type="match status" value="1"/>
</dbReference>
<dbReference type="EMBL" id="CAWUHB010000079">
    <property type="protein sequence ID" value="CAK7234015.1"/>
    <property type="molecule type" value="Genomic_DNA"/>
</dbReference>
<evidence type="ECO:0000256" key="1">
    <source>
        <dbReference type="ARBA" id="ARBA00022605"/>
    </source>
</evidence>
<proteinExistence type="predicted"/>
<dbReference type="Gene3D" id="3.60.20.10">
    <property type="entry name" value="Glutamine Phosphoribosylpyrophosphate, subunit 1, domain 1"/>
    <property type="match status" value="1"/>
</dbReference>
<keyword evidence="7" id="KW-1185">Reference proteome</keyword>
<dbReference type="SUPFAM" id="SSF56235">
    <property type="entry name" value="N-terminal nucleophile aminohydrolases (Ntn hydrolases)"/>
    <property type="match status" value="1"/>
</dbReference>
<dbReference type="Gene3D" id="3.40.50.620">
    <property type="entry name" value="HUPs"/>
    <property type="match status" value="1"/>
</dbReference>